<dbReference type="Proteomes" id="UP001058003">
    <property type="component" value="Chromosome"/>
</dbReference>
<dbReference type="AlphaFoldDB" id="A0A9Q9IJY4"/>
<accession>A0A9Q9IJY4</accession>
<dbReference type="EMBL" id="CP073767">
    <property type="protein sequence ID" value="UWZ54448.1"/>
    <property type="molecule type" value="Genomic_DNA"/>
</dbReference>
<protein>
    <submittedName>
        <fullName evidence="2">Uncharacterized protein</fullName>
    </submittedName>
</protein>
<sequence>MVFSIRRTGALTGPGARGPASTRAGEPVGPRTGWGAAGTSYRWISRTGSGVTIPRGTSPCAPAPPPCRGGSHPAEPIATPNAATPTPPAISASNGCRTTRRCRVTYATRGSLKNTCMTLAPACSSHLQP</sequence>
<proteinExistence type="predicted"/>
<evidence type="ECO:0000313" key="3">
    <source>
        <dbReference type="Proteomes" id="UP001058003"/>
    </source>
</evidence>
<dbReference type="KEGG" id="daur:Daura_49815"/>
<feature type="compositionally biased region" description="Low complexity" evidence="1">
    <location>
        <begin position="73"/>
        <end position="94"/>
    </location>
</feature>
<feature type="region of interest" description="Disordered" evidence="1">
    <location>
        <begin position="1"/>
        <end position="94"/>
    </location>
</feature>
<reference evidence="2" key="1">
    <citation type="submission" date="2021-04" db="EMBL/GenBank/DDBJ databases">
        <title>Dactylosporangium aurantiacum NRRL B-8018 full assembly.</title>
        <authorList>
            <person name="Hartkoorn R.C."/>
            <person name="Beaudoing E."/>
            <person name="Hot D."/>
        </authorList>
    </citation>
    <scope>NUCLEOTIDE SEQUENCE</scope>
    <source>
        <strain evidence="2">NRRL B-8018</strain>
    </source>
</reference>
<organism evidence="2 3">
    <name type="scientific">Dactylosporangium aurantiacum</name>
    <dbReference type="NCBI Taxonomy" id="35754"/>
    <lineage>
        <taxon>Bacteria</taxon>
        <taxon>Bacillati</taxon>
        <taxon>Actinomycetota</taxon>
        <taxon>Actinomycetes</taxon>
        <taxon>Micromonosporales</taxon>
        <taxon>Micromonosporaceae</taxon>
        <taxon>Dactylosporangium</taxon>
    </lineage>
</organism>
<name>A0A9Q9IJY4_9ACTN</name>
<evidence type="ECO:0000256" key="1">
    <source>
        <dbReference type="SAM" id="MobiDB-lite"/>
    </source>
</evidence>
<gene>
    <name evidence="2" type="ORF">Daura_49815</name>
</gene>
<evidence type="ECO:0000313" key="2">
    <source>
        <dbReference type="EMBL" id="UWZ54448.1"/>
    </source>
</evidence>
<keyword evidence="3" id="KW-1185">Reference proteome</keyword>
<dbReference type="RefSeq" id="WP_156089935.1">
    <property type="nucleotide sequence ID" value="NZ_CP073767.1"/>
</dbReference>